<dbReference type="AlphaFoldDB" id="A0A811MTU0"/>
<protein>
    <recommendedName>
        <fullName evidence="2">Myb/SANT-like domain-containing protein</fullName>
    </recommendedName>
</protein>
<keyword evidence="4" id="KW-1185">Reference proteome</keyword>
<feature type="region of interest" description="Disordered" evidence="1">
    <location>
        <begin position="193"/>
        <end position="236"/>
    </location>
</feature>
<name>A0A811MTU0_9POAL</name>
<evidence type="ECO:0000259" key="2">
    <source>
        <dbReference type="Pfam" id="PF12776"/>
    </source>
</evidence>
<gene>
    <name evidence="3" type="ORF">NCGR_LOCUS8320</name>
</gene>
<reference evidence="3" key="1">
    <citation type="submission" date="2020-10" db="EMBL/GenBank/DDBJ databases">
        <authorList>
            <person name="Han B."/>
            <person name="Lu T."/>
            <person name="Zhao Q."/>
            <person name="Huang X."/>
            <person name="Zhao Y."/>
        </authorList>
    </citation>
    <scope>NUCLEOTIDE SEQUENCE</scope>
</reference>
<dbReference type="PANTHER" id="PTHR47127">
    <property type="entry name" value="10A19I.15"/>
    <property type="match status" value="1"/>
</dbReference>
<feature type="domain" description="Myb/SANT-like" evidence="2">
    <location>
        <begin position="70"/>
        <end position="158"/>
    </location>
</feature>
<dbReference type="Proteomes" id="UP000604825">
    <property type="component" value="Unassembled WGS sequence"/>
</dbReference>
<accession>A0A811MTU0</accession>
<dbReference type="InterPro" id="IPR024752">
    <property type="entry name" value="Myb/SANT-like_dom"/>
</dbReference>
<sequence>MDSGAFEGGFVVGTSVMEQLINGGSAPVVAGAGASAAAPVVAGAGAALDAANPIDVTAPVAGNGAVRAMRWTNTTSSFVLRRMAALVSDGSRPDKVFKDKDVNSMAKALKLFCGEVVSPTQVYNHLRKWRQKWARVSKLKDLSGALWDDQAHAIMLEQEHYLGHCKMEAIFANAMATGKFALGSGEALAQNQADSVGAKADGPPLTHTTVPNEQGGDSKATELLPTSSAAGPKRKRGNFSEEEMLLLTNMSDAVNNVANALRETGPAHVDANLYLAMMEMPGFSEEALIVAYTFLLDNKAQGRGFVNMSDAHRALWLRTFLAKNYYV</sequence>
<evidence type="ECO:0000313" key="4">
    <source>
        <dbReference type="Proteomes" id="UP000604825"/>
    </source>
</evidence>
<organism evidence="3 4">
    <name type="scientific">Miscanthus lutarioriparius</name>
    <dbReference type="NCBI Taxonomy" id="422564"/>
    <lineage>
        <taxon>Eukaryota</taxon>
        <taxon>Viridiplantae</taxon>
        <taxon>Streptophyta</taxon>
        <taxon>Embryophyta</taxon>
        <taxon>Tracheophyta</taxon>
        <taxon>Spermatophyta</taxon>
        <taxon>Magnoliopsida</taxon>
        <taxon>Liliopsida</taxon>
        <taxon>Poales</taxon>
        <taxon>Poaceae</taxon>
        <taxon>PACMAD clade</taxon>
        <taxon>Panicoideae</taxon>
        <taxon>Andropogonodae</taxon>
        <taxon>Andropogoneae</taxon>
        <taxon>Saccharinae</taxon>
        <taxon>Miscanthus</taxon>
    </lineage>
</organism>
<comment type="caution">
    <text evidence="3">The sequence shown here is derived from an EMBL/GenBank/DDBJ whole genome shotgun (WGS) entry which is preliminary data.</text>
</comment>
<evidence type="ECO:0000256" key="1">
    <source>
        <dbReference type="SAM" id="MobiDB-lite"/>
    </source>
</evidence>
<dbReference type="EMBL" id="CAJGYO010000002">
    <property type="protein sequence ID" value="CAD6212542.1"/>
    <property type="molecule type" value="Genomic_DNA"/>
</dbReference>
<dbReference type="Pfam" id="PF12776">
    <property type="entry name" value="Myb_DNA-bind_3"/>
    <property type="match status" value="1"/>
</dbReference>
<evidence type="ECO:0000313" key="3">
    <source>
        <dbReference type="EMBL" id="CAD6212542.1"/>
    </source>
</evidence>
<proteinExistence type="predicted"/>